<protein>
    <submittedName>
        <fullName evidence="1">Uncharacterized protein</fullName>
    </submittedName>
</protein>
<evidence type="ECO:0000313" key="2">
    <source>
        <dbReference type="Proteomes" id="UP000216681"/>
    </source>
</evidence>
<name>A0AB73PTP8_LIMRT</name>
<reference evidence="1 2" key="1">
    <citation type="submission" date="2017-05" db="EMBL/GenBank/DDBJ databases">
        <authorList>
            <person name="Lin X.B."/>
            <person name="Stothard P."/>
            <person name="Tasseva G."/>
            <person name="Walter J."/>
        </authorList>
    </citation>
    <scope>NUCLEOTIDE SEQUENCE [LARGE SCALE GENOMIC DNA]</scope>
    <source>
        <strain evidence="1 2">105n</strain>
    </source>
</reference>
<gene>
    <name evidence="1" type="ORF">CBG15_03895</name>
</gene>
<comment type="caution">
    <text evidence="1">The sequence shown here is derived from an EMBL/GenBank/DDBJ whole genome shotgun (WGS) entry which is preliminary data.</text>
</comment>
<evidence type="ECO:0000313" key="1">
    <source>
        <dbReference type="EMBL" id="OYS94506.1"/>
    </source>
</evidence>
<accession>A0AB73PTP8</accession>
<organism evidence="1 2">
    <name type="scientific">Limosilactobacillus reuteri</name>
    <name type="common">Lactobacillus reuteri</name>
    <dbReference type="NCBI Taxonomy" id="1598"/>
    <lineage>
        <taxon>Bacteria</taxon>
        <taxon>Bacillati</taxon>
        <taxon>Bacillota</taxon>
        <taxon>Bacilli</taxon>
        <taxon>Lactobacillales</taxon>
        <taxon>Lactobacillaceae</taxon>
        <taxon>Limosilactobacillus</taxon>
    </lineage>
</organism>
<dbReference type="RefSeq" id="WP_094512262.1">
    <property type="nucleotide sequence ID" value="NZ_JANKBD010000034.1"/>
</dbReference>
<dbReference type="Proteomes" id="UP000216681">
    <property type="component" value="Unassembled WGS sequence"/>
</dbReference>
<dbReference type="EMBL" id="NGPX01000014">
    <property type="protein sequence ID" value="OYS94506.1"/>
    <property type="molecule type" value="Genomic_DNA"/>
</dbReference>
<proteinExistence type="predicted"/>
<dbReference type="AlphaFoldDB" id="A0AB73PTP8"/>
<reference evidence="1 2" key="2">
    <citation type="submission" date="2017-09" db="EMBL/GenBank/DDBJ databases">
        <title>Tripartite evolution among Lactobacillus johnsonii, Lactobacillus taiwanensis, Lactobacillus reuteri and their rodent host.</title>
        <authorList>
            <person name="Wang T."/>
            <person name="Knowles S."/>
            <person name="Cheng C."/>
        </authorList>
    </citation>
    <scope>NUCLEOTIDE SEQUENCE [LARGE SCALE GENOMIC DNA]</scope>
    <source>
        <strain evidence="1 2">105n</strain>
    </source>
</reference>
<sequence length="152" mass="17328">MIIIDDETVKAASIERNSAFCIYVEQSLRDVTLIEEKIEFTDIPREYDLNCINIQKLEIMTSSQKQKSVLFQDYSIKFVTDPVMNKVEAIIDIKDEGLKMLRHLGVEKLSFNLVISIPSKTGSSPLIYSETLKKCQVSRCCKRMACNIAGRN</sequence>